<evidence type="ECO:0000259" key="1">
    <source>
        <dbReference type="Pfam" id="PF13679"/>
    </source>
</evidence>
<organism evidence="2 3">
    <name type="scientific">Sphingobacterium tenebrionis</name>
    <dbReference type="NCBI Taxonomy" id="3111775"/>
    <lineage>
        <taxon>Bacteria</taxon>
        <taxon>Pseudomonadati</taxon>
        <taxon>Bacteroidota</taxon>
        <taxon>Sphingobacteriia</taxon>
        <taxon>Sphingobacteriales</taxon>
        <taxon>Sphingobacteriaceae</taxon>
        <taxon>Sphingobacterium</taxon>
    </lineage>
</organism>
<dbReference type="Gene3D" id="3.40.50.150">
    <property type="entry name" value="Vaccinia Virus protein VP39"/>
    <property type="match status" value="1"/>
</dbReference>
<keyword evidence="3" id="KW-1185">Reference proteome</keyword>
<dbReference type="InterPro" id="IPR025714">
    <property type="entry name" value="Methyltranfer_dom"/>
</dbReference>
<evidence type="ECO:0000313" key="3">
    <source>
        <dbReference type="Proteomes" id="UP001363035"/>
    </source>
</evidence>
<protein>
    <submittedName>
        <fullName evidence="2">SAM-dependent methyltransferase</fullName>
    </submittedName>
</protein>
<dbReference type="RefSeq" id="WP_336558023.1">
    <property type="nucleotide sequence ID" value="NZ_JAYLLN010000058.1"/>
</dbReference>
<dbReference type="Pfam" id="PF13679">
    <property type="entry name" value="Methyltransf_32"/>
    <property type="match status" value="1"/>
</dbReference>
<keyword evidence="2" id="KW-0808">Transferase</keyword>
<dbReference type="Proteomes" id="UP001363035">
    <property type="component" value="Unassembled WGS sequence"/>
</dbReference>
<dbReference type="GO" id="GO:0008168">
    <property type="term" value="F:methyltransferase activity"/>
    <property type="evidence" value="ECO:0007669"/>
    <property type="project" value="UniProtKB-KW"/>
</dbReference>
<dbReference type="InterPro" id="IPR029063">
    <property type="entry name" value="SAM-dependent_MTases_sf"/>
</dbReference>
<keyword evidence="2" id="KW-0489">Methyltransferase</keyword>
<dbReference type="PANTHER" id="PTHR13369">
    <property type="match status" value="1"/>
</dbReference>
<gene>
    <name evidence="2" type="ORF">VJ786_15945</name>
</gene>
<dbReference type="EMBL" id="JAYLLN010000058">
    <property type="protein sequence ID" value="MEI5986397.1"/>
    <property type="molecule type" value="Genomic_DNA"/>
</dbReference>
<dbReference type="CDD" id="cd02440">
    <property type="entry name" value="AdoMet_MTases"/>
    <property type="match status" value="1"/>
</dbReference>
<dbReference type="SUPFAM" id="SSF53335">
    <property type="entry name" value="S-adenosyl-L-methionine-dependent methyltransferases"/>
    <property type="match status" value="1"/>
</dbReference>
<reference evidence="2 3" key="1">
    <citation type="submission" date="2024-01" db="EMBL/GenBank/DDBJ databases">
        <title>Sphingobacterium tenebrionis sp. nov., a novel endophyte isolated from tenebrio molitor intestines.</title>
        <authorList>
            <person name="Zhang C."/>
        </authorList>
    </citation>
    <scope>NUCLEOTIDE SEQUENCE [LARGE SCALE GENOMIC DNA]</scope>
    <source>
        <strain evidence="2 3">PU5-4</strain>
    </source>
</reference>
<proteinExistence type="predicted"/>
<dbReference type="GO" id="GO:0032259">
    <property type="term" value="P:methylation"/>
    <property type="evidence" value="ECO:0007669"/>
    <property type="project" value="UniProtKB-KW"/>
</dbReference>
<evidence type="ECO:0000313" key="2">
    <source>
        <dbReference type="EMBL" id="MEI5986397.1"/>
    </source>
</evidence>
<name>A0ABU8IA63_9SPHI</name>
<dbReference type="PANTHER" id="PTHR13369:SF3">
    <property type="entry name" value="METHYLTRANSFERASE DOMAIN-CONTAINING PROTEIN"/>
    <property type="match status" value="1"/>
</dbReference>
<sequence>MSPFDHFISSFDEGIKKQDLQKLTLSNYKGPESELKNVYIKLVLIKRELMLSFVYRYKTKDVTKNFNSSDALATILNLTEFKGFRNISLQRTNEILHFQRNKKGDWMERRENVKEETFVNLLHDKQKERKITDLSKPYLQSLNLTDASGKVYKSAQDKWKQINHYIEILSSSLAELPKDKKLNIVDMGAGKGYLTFALYDYLKSSLQQDVLVNGVEFREDLVEFCNQVAKDSAFDDLHFVQGTIENYKPEEKVDVLIALHACDTATDDAIYKGLQDESALIVVAPCCHKQVRRELEKFKAKNELDFMLKYGIFLERHAEMLTDSIRALVLEYYGYETRVMQFISDQHTPKNVMIVGLKKEVNPNKQTQIREKLKSIQEYFGIGYHHLVRLCGLDR</sequence>
<comment type="caution">
    <text evidence="2">The sequence shown here is derived from an EMBL/GenBank/DDBJ whole genome shotgun (WGS) entry which is preliminary data.</text>
</comment>
<accession>A0ABU8IA63</accession>
<feature type="domain" description="Methyltransferase" evidence="1">
    <location>
        <begin position="157"/>
        <end position="293"/>
    </location>
</feature>